<name>A0ABU0G6Y9_9HYPH</name>
<keyword evidence="4" id="KW-1185">Reference proteome</keyword>
<feature type="region of interest" description="Disordered" evidence="1">
    <location>
        <begin position="18"/>
        <end position="38"/>
    </location>
</feature>
<proteinExistence type="predicted"/>
<evidence type="ECO:0000313" key="4">
    <source>
        <dbReference type="Proteomes" id="UP001238496"/>
    </source>
</evidence>
<dbReference type="RefSeq" id="WP_307372445.1">
    <property type="nucleotide sequence ID" value="NZ_JAUSUW010000005.1"/>
</dbReference>
<accession>A0ABU0G6Y9</accession>
<keyword evidence="2" id="KW-1133">Transmembrane helix</keyword>
<organism evidence="3 4">
    <name type="scientific">Peteryoungia aggregata LMG 23059</name>
    <dbReference type="NCBI Taxonomy" id="1368425"/>
    <lineage>
        <taxon>Bacteria</taxon>
        <taxon>Pseudomonadati</taxon>
        <taxon>Pseudomonadota</taxon>
        <taxon>Alphaproteobacteria</taxon>
        <taxon>Hyphomicrobiales</taxon>
        <taxon>Rhizobiaceae</taxon>
        <taxon>Peteryoungia</taxon>
    </lineage>
</organism>
<comment type="caution">
    <text evidence="3">The sequence shown here is derived from an EMBL/GenBank/DDBJ whole genome shotgun (WGS) entry which is preliminary data.</text>
</comment>
<sequence>MGVGERKAAWAEVDDAVARDADKTSHGRDGEGSAVSLPPPSEWFRLFGFTVMMVIPFALVAWLMS</sequence>
<feature type="compositionally biased region" description="Basic and acidic residues" evidence="1">
    <location>
        <begin position="18"/>
        <end position="31"/>
    </location>
</feature>
<evidence type="ECO:0000256" key="2">
    <source>
        <dbReference type="SAM" id="Phobius"/>
    </source>
</evidence>
<keyword evidence="2" id="KW-0472">Membrane</keyword>
<evidence type="ECO:0000313" key="3">
    <source>
        <dbReference type="EMBL" id="MDQ0421095.1"/>
    </source>
</evidence>
<gene>
    <name evidence="3" type="ORF">J2045_002122</name>
</gene>
<keyword evidence="2" id="KW-0812">Transmembrane</keyword>
<dbReference type="EMBL" id="JAUSUW010000005">
    <property type="protein sequence ID" value="MDQ0421095.1"/>
    <property type="molecule type" value="Genomic_DNA"/>
</dbReference>
<reference evidence="3 4" key="1">
    <citation type="submission" date="2023-07" db="EMBL/GenBank/DDBJ databases">
        <title>Genomic Encyclopedia of Type Strains, Phase IV (KMG-IV): sequencing the most valuable type-strain genomes for metagenomic binning, comparative biology and taxonomic classification.</title>
        <authorList>
            <person name="Goeker M."/>
        </authorList>
    </citation>
    <scope>NUCLEOTIDE SEQUENCE [LARGE SCALE GENOMIC DNA]</scope>
    <source>
        <strain evidence="3 4">DSM 1111</strain>
    </source>
</reference>
<feature type="transmembrane region" description="Helical" evidence="2">
    <location>
        <begin position="43"/>
        <end position="64"/>
    </location>
</feature>
<evidence type="ECO:0000256" key="1">
    <source>
        <dbReference type="SAM" id="MobiDB-lite"/>
    </source>
</evidence>
<dbReference type="Proteomes" id="UP001238496">
    <property type="component" value="Unassembled WGS sequence"/>
</dbReference>
<protein>
    <submittedName>
        <fullName evidence="3">Uncharacterized protein</fullName>
    </submittedName>
</protein>